<dbReference type="FunCoup" id="A0A2K1JWG2">
    <property type="interactions" value="4304"/>
</dbReference>
<evidence type="ECO:0000259" key="2">
    <source>
        <dbReference type="PROSITE" id="PS50166"/>
    </source>
</evidence>
<dbReference type="Pfam" id="PF08389">
    <property type="entry name" value="Xpo1"/>
    <property type="match status" value="1"/>
</dbReference>
<dbReference type="GeneID" id="112288754"/>
<reference evidence="3 5" key="1">
    <citation type="journal article" date="2008" name="Science">
        <title>The Physcomitrella genome reveals evolutionary insights into the conquest of land by plants.</title>
        <authorList>
            <person name="Rensing S."/>
            <person name="Lang D."/>
            <person name="Zimmer A."/>
            <person name="Terry A."/>
            <person name="Salamov A."/>
            <person name="Shapiro H."/>
            <person name="Nishiyama T."/>
            <person name="Perroud P.-F."/>
            <person name="Lindquist E."/>
            <person name="Kamisugi Y."/>
            <person name="Tanahashi T."/>
            <person name="Sakakibara K."/>
            <person name="Fujita T."/>
            <person name="Oishi K."/>
            <person name="Shin-I T."/>
            <person name="Kuroki Y."/>
            <person name="Toyoda A."/>
            <person name="Suzuki Y."/>
            <person name="Hashimoto A."/>
            <person name="Yamaguchi K."/>
            <person name="Sugano A."/>
            <person name="Kohara Y."/>
            <person name="Fujiyama A."/>
            <person name="Anterola A."/>
            <person name="Aoki S."/>
            <person name="Ashton N."/>
            <person name="Barbazuk W.B."/>
            <person name="Barker E."/>
            <person name="Bennetzen J."/>
            <person name="Bezanilla M."/>
            <person name="Blankenship R."/>
            <person name="Cho S.H."/>
            <person name="Dutcher S."/>
            <person name="Estelle M."/>
            <person name="Fawcett J.A."/>
            <person name="Gundlach H."/>
            <person name="Hanada K."/>
            <person name="Heyl A."/>
            <person name="Hicks K.A."/>
            <person name="Hugh J."/>
            <person name="Lohr M."/>
            <person name="Mayer K."/>
            <person name="Melkozernov A."/>
            <person name="Murata T."/>
            <person name="Nelson D."/>
            <person name="Pils B."/>
            <person name="Prigge M."/>
            <person name="Reiss B."/>
            <person name="Renner T."/>
            <person name="Rombauts S."/>
            <person name="Rushton P."/>
            <person name="Sanderfoot A."/>
            <person name="Schween G."/>
            <person name="Shiu S.-H."/>
            <person name="Stueber K."/>
            <person name="Theodoulou F.L."/>
            <person name="Tu H."/>
            <person name="Van de Peer Y."/>
            <person name="Verrier P.J."/>
            <person name="Waters E."/>
            <person name="Wood A."/>
            <person name="Yang L."/>
            <person name="Cove D."/>
            <person name="Cuming A."/>
            <person name="Hasebe M."/>
            <person name="Lucas S."/>
            <person name="Mishler D.B."/>
            <person name="Reski R."/>
            <person name="Grigoriev I."/>
            <person name="Quatrano R.S."/>
            <person name="Boore J.L."/>
        </authorList>
    </citation>
    <scope>NUCLEOTIDE SEQUENCE [LARGE SCALE GENOMIC DNA]</scope>
    <source>
        <strain evidence="4 5">cv. Gransden 2004</strain>
    </source>
</reference>
<sequence length="1211" mass="133012">MENQGTALQVDTAVQAVLAALDWKSSPDSRQHATAYLESLKAGEVHVLATVAFALVKPDRTSEVRLVGLKLLQHLIRMRWESLNVDERQQMVSMAVNLLQESAKPNEPWVLKSQVSALMAEVARREGPPLWKDMLPALYAMGSISALHAELVATFFRWLPEDVTIHNEDLDGERRRQLLQGLSQTLPETLPFLFKLLDHHFGTAMAAAKQNQMESVAQHAAAVTAALNAVVAYAEWAPVVSLANHGLIKACGFLLSAAEFRLSACEVFKLLAGRRRPLDESAGNYNVVMEGVFDTLCNASKAYFFELNKLAASGEEKDDDFERFGECLCEAMVALGLQNLHCIARNDSKVTDFLHQMLCFLQHPKLALHSLALPLWATLLRESSLAMSTTDHQGLTEKEKEKRSHAVHISPDFCALLLDIAFQRLLIKDGGDESWVQEFSSASDFSQFRSRLVEVVRHVASQQPVLAASKVAGRLQVAFSSSTFESVSSKEVTTLETTQSFLENIMNGIQEKTMAAALAISASPNELKTLLEGILQLLLTVKWEGPILVELHTRHFDAMGPYFKHASAAIPVVVEKLFELLTSLSPSREYGDTEKDTMRARLQVCTSFLRLARAGDAAMLPYMQGIAERMTTLHSQGRMVRSELNLLGESLLIVGSAAGSEQQLQVLGWLFGPMQQQWIQPAWQDKYLANPACLVRLLIQDSSIADAHEEMWSMYHTVTFFERALRRCTSPVGKASSDPSATADYVDIDGAVTPTTGHAMIPHLTWMVSPLLKLLRCMHALWSPSVVTSLPLHVQGALVMTESEQAALLGELAPSRGSAVTGADSGSNIEHNKVKEIRTWLKGVRDAGYNILGLAAIRVGEGFFVEVDGRSAALATALLENIEHMELHHTRQLLHLVVIPLVKVCPAALWDPWLRLLLPPVLIHCHRVLTTAWTSLIREGSVKIPSNRSVGSDINYQSSMQQIKSEVIKEKLLRDLTRETCQLLSTAASPALNRTTQQDTSEGDGGGMDVAGLQQLNTGNSLIWFLLQLGEAATAALHVGIDALEWPDSESVHKALVFCAAVTNVAALASDSQLQEVVAKDMFSSAIRALMLESNASAQSELVGLLRDIYLRIGSRLSTPRQVLLALPSITPDSLSTFESALYKSASAKEQRQLIKNFLLSAGGDQLKALLPQKNTNVITNVTNPAPRRFSERASHRDREEFGNIGLAAII</sequence>
<accession>A0A2K1JWG2</accession>
<reference evidence="3 5" key="2">
    <citation type="journal article" date="2018" name="Plant J.">
        <title>The Physcomitrella patens chromosome-scale assembly reveals moss genome structure and evolution.</title>
        <authorList>
            <person name="Lang D."/>
            <person name="Ullrich K.K."/>
            <person name="Murat F."/>
            <person name="Fuchs J."/>
            <person name="Jenkins J."/>
            <person name="Haas F.B."/>
            <person name="Piednoel M."/>
            <person name="Gundlach H."/>
            <person name="Van Bel M."/>
            <person name="Meyberg R."/>
            <person name="Vives C."/>
            <person name="Morata J."/>
            <person name="Symeonidi A."/>
            <person name="Hiss M."/>
            <person name="Muchero W."/>
            <person name="Kamisugi Y."/>
            <person name="Saleh O."/>
            <person name="Blanc G."/>
            <person name="Decker E.L."/>
            <person name="van Gessel N."/>
            <person name="Grimwood J."/>
            <person name="Hayes R.D."/>
            <person name="Graham S.W."/>
            <person name="Gunter L.E."/>
            <person name="McDaniel S.F."/>
            <person name="Hoernstein S.N.W."/>
            <person name="Larsson A."/>
            <person name="Li F.W."/>
            <person name="Perroud P.F."/>
            <person name="Phillips J."/>
            <person name="Ranjan P."/>
            <person name="Rokshar D.S."/>
            <person name="Rothfels C.J."/>
            <person name="Schneider L."/>
            <person name="Shu S."/>
            <person name="Stevenson D.W."/>
            <person name="Thummler F."/>
            <person name="Tillich M."/>
            <person name="Villarreal Aguilar J.C."/>
            <person name="Widiez T."/>
            <person name="Wong G.K."/>
            <person name="Wymore A."/>
            <person name="Zhang Y."/>
            <person name="Zimmer A.D."/>
            <person name="Quatrano R.S."/>
            <person name="Mayer K.F.X."/>
            <person name="Goodstein D."/>
            <person name="Casacuberta J.M."/>
            <person name="Vandepoele K."/>
            <person name="Reski R."/>
            <person name="Cuming A.C."/>
            <person name="Tuskan G.A."/>
            <person name="Maumus F."/>
            <person name="Salse J."/>
            <person name="Schmutz J."/>
            <person name="Rensing S.A."/>
        </authorList>
    </citation>
    <scope>NUCLEOTIDE SEQUENCE [LARGE SCALE GENOMIC DNA]</scope>
    <source>
        <strain evidence="4 5">cv. Gransden 2004</strain>
    </source>
</reference>
<dbReference type="Proteomes" id="UP000006727">
    <property type="component" value="Chromosome 11"/>
</dbReference>
<dbReference type="PaxDb" id="3218-PP1S332_24V6.1"/>
<organism evidence="3">
    <name type="scientific">Physcomitrium patens</name>
    <name type="common">Spreading-leaved earth moss</name>
    <name type="synonym">Physcomitrella patens</name>
    <dbReference type="NCBI Taxonomy" id="3218"/>
    <lineage>
        <taxon>Eukaryota</taxon>
        <taxon>Viridiplantae</taxon>
        <taxon>Streptophyta</taxon>
        <taxon>Embryophyta</taxon>
        <taxon>Bryophyta</taxon>
        <taxon>Bryophytina</taxon>
        <taxon>Bryopsida</taxon>
        <taxon>Funariidae</taxon>
        <taxon>Funariales</taxon>
        <taxon>Funariaceae</taxon>
        <taxon>Physcomitrium</taxon>
    </lineage>
</organism>
<proteinExistence type="inferred from homology"/>
<dbReference type="STRING" id="3218.A0A2K1JWG2"/>
<dbReference type="InterPro" id="IPR001494">
    <property type="entry name" value="Importin-beta_N"/>
</dbReference>
<evidence type="ECO:0000256" key="1">
    <source>
        <dbReference type="ARBA" id="ARBA00009466"/>
    </source>
</evidence>
<dbReference type="InterPro" id="IPR013598">
    <property type="entry name" value="Exportin-1/Importin-b-like"/>
</dbReference>
<dbReference type="KEGG" id="ppp:112288754"/>
<dbReference type="GO" id="GO:0005049">
    <property type="term" value="F:nuclear export signal receptor activity"/>
    <property type="evidence" value="ECO:0000318"/>
    <property type="project" value="GO_Central"/>
</dbReference>
<dbReference type="Gene3D" id="1.25.10.10">
    <property type="entry name" value="Leucine-rich Repeat Variant"/>
    <property type="match status" value="1"/>
</dbReference>
<dbReference type="InterPro" id="IPR016024">
    <property type="entry name" value="ARM-type_fold"/>
</dbReference>
<dbReference type="InterPro" id="IPR045478">
    <property type="entry name" value="Exportin-5_C"/>
</dbReference>
<dbReference type="EnsemblPlants" id="Pp3c11_26800V3.1">
    <property type="protein sequence ID" value="Pp3c11_26800V3.1"/>
    <property type="gene ID" value="Pp3c11_26800"/>
</dbReference>
<dbReference type="GO" id="GO:0005737">
    <property type="term" value="C:cytoplasm"/>
    <property type="evidence" value="ECO:0000318"/>
    <property type="project" value="GO_Central"/>
</dbReference>
<dbReference type="InterPro" id="IPR011989">
    <property type="entry name" value="ARM-like"/>
</dbReference>
<dbReference type="EnsemblPlants" id="Pp3c11_26800V3.2">
    <property type="protein sequence ID" value="Pp3c11_26800V3.2"/>
    <property type="gene ID" value="Pp3c11_26800"/>
</dbReference>
<protein>
    <recommendedName>
        <fullName evidence="2">Importin N-terminal domain-containing protein</fullName>
    </recommendedName>
</protein>
<dbReference type="PANTHER" id="PTHR11223:SF3">
    <property type="entry name" value="EXPORTIN-5"/>
    <property type="match status" value="1"/>
</dbReference>
<name>A0A2K1JWG2_PHYPA</name>
<dbReference type="FunFam" id="1.25.10.10:FF:000375">
    <property type="entry name" value="Predicted protein"/>
    <property type="match status" value="1"/>
</dbReference>
<dbReference type="GO" id="GO:0031267">
    <property type="term" value="F:small GTPase binding"/>
    <property type="evidence" value="ECO:0007669"/>
    <property type="project" value="InterPro"/>
</dbReference>
<dbReference type="GO" id="GO:0006611">
    <property type="term" value="P:protein export from nucleus"/>
    <property type="evidence" value="ECO:0007669"/>
    <property type="project" value="InterPro"/>
</dbReference>
<dbReference type="Gramene" id="Pp3c11_26800V3.1">
    <property type="protein sequence ID" value="Pp3c11_26800V3.1"/>
    <property type="gene ID" value="Pp3c11_26800"/>
</dbReference>
<comment type="similarity">
    <text evidence="1">Belongs to the exportin family.</text>
</comment>
<dbReference type="RefSeq" id="XP_024389049.1">
    <property type="nucleotide sequence ID" value="XM_024533281.2"/>
</dbReference>
<dbReference type="PANTHER" id="PTHR11223">
    <property type="entry name" value="EXPORTIN 1/5"/>
    <property type="match status" value="1"/>
</dbReference>
<dbReference type="InterPro" id="IPR045065">
    <property type="entry name" value="XPO1/5"/>
</dbReference>
<dbReference type="GO" id="GO:0005634">
    <property type="term" value="C:nucleus"/>
    <property type="evidence" value="ECO:0000318"/>
    <property type="project" value="GO_Central"/>
</dbReference>
<keyword evidence="5" id="KW-1185">Reference proteome</keyword>
<feature type="domain" description="Importin N-terminal" evidence="2">
    <location>
        <begin position="33"/>
        <end position="101"/>
    </location>
</feature>
<dbReference type="OrthoDB" id="2215036at2759"/>
<dbReference type="EMBL" id="ABEU02000011">
    <property type="protein sequence ID" value="PNR45867.1"/>
    <property type="molecule type" value="Genomic_DNA"/>
</dbReference>
<evidence type="ECO:0000313" key="4">
    <source>
        <dbReference type="EnsemblPlants" id="Pp3c11_26800V3.1"/>
    </source>
</evidence>
<dbReference type="GO" id="GO:0006405">
    <property type="term" value="P:RNA export from nucleus"/>
    <property type="evidence" value="ECO:0000318"/>
    <property type="project" value="GO_Central"/>
</dbReference>
<reference evidence="4" key="3">
    <citation type="submission" date="2020-12" db="UniProtKB">
        <authorList>
            <consortium name="EnsemblPlants"/>
        </authorList>
    </citation>
    <scope>IDENTIFICATION</scope>
</reference>
<evidence type="ECO:0000313" key="3">
    <source>
        <dbReference type="EMBL" id="PNR45867.1"/>
    </source>
</evidence>
<dbReference type="Gramene" id="Pp3c11_26800V3.2">
    <property type="protein sequence ID" value="Pp3c11_26800V3.2"/>
    <property type="gene ID" value="Pp3c11_26800"/>
</dbReference>
<dbReference type="PROSITE" id="PS50166">
    <property type="entry name" value="IMPORTIN_B_NT"/>
    <property type="match status" value="1"/>
</dbReference>
<evidence type="ECO:0000313" key="5">
    <source>
        <dbReference type="Proteomes" id="UP000006727"/>
    </source>
</evidence>
<dbReference type="Pfam" id="PF19273">
    <property type="entry name" value="Exportin-5"/>
    <property type="match status" value="1"/>
</dbReference>
<dbReference type="SUPFAM" id="SSF48371">
    <property type="entry name" value="ARM repeat"/>
    <property type="match status" value="1"/>
</dbReference>
<gene>
    <name evidence="4" type="primary">LOC112288754</name>
    <name evidence="3" type="ORF">PHYPA_015638</name>
</gene>
<dbReference type="GO" id="GO:0003723">
    <property type="term" value="F:RNA binding"/>
    <property type="evidence" value="ECO:0000318"/>
    <property type="project" value="GO_Central"/>
</dbReference>
<dbReference type="AlphaFoldDB" id="A0A2K1JWG2"/>